<feature type="non-terminal residue" evidence="2">
    <location>
        <position position="1"/>
    </location>
</feature>
<name>R0LQ35_ANAPL</name>
<gene>
    <name evidence="2" type="ORF">Anapl_01638</name>
</gene>
<feature type="non-terminal residue" evidence="2">
    <location>
        <position position="44"/>
    </location>
</feature>
<protein>
    <submittedName>
        <fullName evidence="2">Derlin-2</fullName>
    </submittedName>
</protein>
<proteinExistence type="predicted"/>
<feature type="compositionally biased region" description="Gly residues" evidence="1">
    <location>
        <begin position="34"/>
        <end position="44"/>
    </location>
</feature>
<evidence type="ECO:0000313" key="3">
    <source>
        <dbReference type="Proteomes" id="UP000296049"/>
    </source>
</evidence>
<sequence>ILKKKNIFSRKAIFDTPEDDPNYNPLPEERPGGFAWGEGQRLGG</sequence>
<keyword evidence="3" id="KW-1185">Reference proteome</keyword>
<dbReference type="Proteomes" id="UP000296049">
    <property type="component" value="Unassembled WGS sequence"/>
</dbReference>
<evidence type="ECO:0000313" key="2">
    <source>
        <dbReference type="EMBL" id="EOB07824.1"/>
    </source>
</evidence>
<organism evidence="2 3">
    <name type="scientific">Anas platyrhynchos</name>
    <name type="common">Mallard</name>
    <name type="synonym">Anas boschas</name>
    <dbReference type="NCBI Taxonomy" id="8839"/>
    <lineage>
        <taxon>Eukaryota</taxon>
        <taxon>Metazoa</taxon>
        <taxon>Chordata</taxon>
        <taxon>Craniata</taxon>
        <taxon>Vertebrata</taxon>
        <taxon>Euteleostomi</taxon>
        <taxon>Archelosauria</taxon>
        <taxon>Archosauria</taxon>
        <taxon>Dinosauria</taxon>
        <taxon>Saurischia</taxon>
        <taxon>Theropoda</taxon>
        <taxon>Coelurosauria</taxon>
        <taxon>Aves</taxon>
        <taxon>Neognathae</taxon>
        <taxon>Galloanserae</taxon>
        <taxon>Anseriformes</taxon>
        <taxon>Anatidae</taxon>
        <taxon>Anatinae</taxon>
        <taxon>Anas</taxon>
    </lineage>
</organism>
<evidence type="ECO:0000256" key="1">
    <source>
        <dbReference type="SAM" id="MobiDB-lite"/>
    </source>
</evidence>
<dbReference type="AlphaFoldDB" id="R0LQ35"/>
<reference evidence="3" key="1">
    <citation type="journal article" date="2013" name="Nat. Genet.">
        <title>The duck genome and transcriptome provide insight into an avian influenza virus reservoir species.</title>
        <authorList>
            <person name="Huang Y."/>
            <person name="Li Y."/>
            <person name="Burt D.W."/>
            <person name="Chen H."/>
            <person name="Zhang Y."/>
            <person name="Qian W."/>
            <person name="Kim H."/>
            <person name="Gan S."/>
            <person name="Zhao Y."/>
            <person name="Li J."/>
            <person name="Yi K."/>
            <person name="Feng H."/>
            <person name="Zhu P."/>
            <person name="Li B."/>
            <person name="Liu Q."/>
            <person name="Fairley S."/>
            <person name="Magor K.E."/>
            <person name="Du Z."/>
            <person name="Hu X."/>
            <person name="Goodman L."/>
            <person name="Tafer H."/>
            <person name="Vignal A."/>
            <person name="Lee T."/>
            <person name="Kim K.W."/>
            <person name="Sheng Z."/>
            <person name="An Y."/>
            <person name="Searle S."/>
            <person name="Herrero J."/>
            <person name="Groenen M.A."/>
            <person name="Crooijmans R.P."/>
            <person name="Faraut T."/>
            <person name="Cai Q."/>
            <person name="Webster R.G."/>
            <person name="Aldridge J.R."/>
            <person name="Warren W.C."/>
            <person name="Bartschat S."/>
            <person name="Kehr S."/>
            <person name="Marz M."/>
            <person name="Stadler P.F."/>
            <person name="Smith J."/>
            <person name="Kraus R.H."/>
            <person name="Zhao Y."/>
            <person name="Ren L."/>
            <person name="Fei J."/>
            <person name="Morisson M."/>
            <person name="Kaiser P."/>
            <person name="Griffin D.K."/>
            <person name="Rao M."/>
            <person name="Pitel F."/>
            <person name="Wang J."/>
            <person name="Li N."/>
        </authorList>
    </citation>
    <scope>NUCLEOTIDE SEQUENCE [LARGE SCALE GENOMIC DNA]</scope>
</reference>
<dbReference type="EMBL" id="KB742489">
    <property type="protein sequence ID" value="EOB07824.1"/>
    <property type="molecule type" value="Genomic_DNA"/>
</dbReference>
<accession>R0LQ35</accession>
<feature type="region of interest" description="Disordered" evidence="1">
    <location>
        <begin position="14"/>
        <end position="44"/>
    </location>
</feature>